<keyword evidence="6" id="KW-1185">Reference proteome</keyword>
<evidence type="ECO:0000313" key="4">
    <source>
        <dbReference type="EMBL" id="GIL86762.1"/>
    </source>
</evidence>
<dbReference type="OrthoDB" id="498392at2759"/>
<name>A0A8J4CNH2_9CHLO</name>
<protein>
    <recommendedName>
        <fullName evidence="3">Plastid lipid-associated protein/fibrillin conserved domain-containing protein</fullName>
    </recommendedName>
</protein>
<dbReference type="Proteomes" id="UP000722791">
    <property type="component" value="Unassembled WGS sequence"/>
</dbReference>
<accession>A0A8J4CNH2</accession>
<dbReference type="PANTHER" id="PTHR31906">
    <property type="entry name" value="PLASTID-LIPID-ASSOCIATED PROTEIN 4, CHLOROPLASTIC-RELATED"/>
    <property type="match status" value="1"/>
</dbReference>
<dbReference type="EMBL" id="BNCP01000037">
    <property type="protein sequence ID" value="GIL86762.1"/>
    <property type="molecule type" value="Genomic_DNA"/>
</dbReference>
<evidence type="ECO:0000256" key="2">
    <source>
        <dbReference type="ARBA" id="ARBA00022640"/>
    </source>
</evidence>
<dbReference type="InterPro" id="IPR006843">
    <property type="entry name" value="PAP/fibrillin_dom"/>
</dbReference>
<dbReference type="Proteomes" id="UP000747110">
    <property type="component" value="Unassembled WGS sequence"/>
</dbReference>
<evidence type="ECO:0000256" key="1">
    <source>
        <dbReference type="ARBA" id="ARBA00004474"/>
    </source>
</evidence>
<gene>
    <name evidence="4" type="ORF">Vretifemale_14992</name>
    <name evidence="5" type="ORF">Vretimale_15653</name>
</gene>
<sequence>MMSLFTKNLKHQASTLGTDSHAACVVVASPAKSRARVRPTQRAPRNIHVKVLKIESDDTSDSVSNTPYNKAPVVSVETVKTALLDSICSTDRGLAARSEVRAEVNELINQLEVKGGQGADVSSVEFGGTWELLYTNATDLLALLSVSKLPLSPIKIGAITQTIDASSGTLENSVQLEFSLMQTSLSTVSNYNIASPKRLQFTVQRGILHTPSIEGNLELPASVTLMGQTLDLAPLRDILAPVTRGAASLAASATDLLGQAPNLEVPLQTQTWQLTTYLDSTLRITRGDGGAVYVFKKTEANPTKKA</sequence>
<dbReference type="Pfam" id="PF04755">
    <property type="entry name" value="PAP_fibrillin"/>
    <property type="match status" value="1"/>
</dbReference>
<dbReference type="InterPro" id="IPR039633">
    <property type="entry name" value="PAP"/>
</dbReference>
<dbReference type="AlphaFoldDB" id="A0A8J4CNH2"/>
<evidence type="ECO:0000313" key="5">
    <source>
        <dbReference type="EMBL" id="GIM12275.1"/>
    </source>
</evidence>
<reference evidence="4" key="1">
    <citation type="journal article" date="2021" name="Proc. Natl. Acad. Sci. U.S.A.">
        <title>Three genomes in the algal genus Volvox reveal the fate of a haploid sex-determining region after a transition to homothallism.</title>
        <authorList>
            <person name="Yamamoto K."/>
            <person name="Hamaji T."/>
            <person name="Kawai-Toyooka H."/>
            <person name="Matsuzaki R."/>
            <person name="Takahashi F."/>
            <person name="Nishimura Y."/>
            <person name="Kawachi M."/>
            <person name="Noguchi H."/>
            <person name="Minakuchi Y."/>
            <person name="Umen J.G."/>
            <person name="Toyoda A."/>
            <person name="Nozaki H."/>
        </authorList>
    </citation>
    <scope>NUCLEOTIDE SEQUENCE</scope>
    <source>
        <strain evidence="5">NIES-3785</strain>
        <strain evidence="4">NIES-3786</strain>
    </source>
</reference>
<keyword evidence="2" id="KW-0934">Plastid</keyword>
<comment type="caution">
    <text evidence="4">The sequence shown here is derived from an EMBL/GenBank/DDBJ whole genome shotgun (WGS) entry which is preliminary data.</text>
</comment>
<dbReference type="GO" id="GO:0009536">
    <property type="term" value="C:plastid"/>
    <property type="evidence" value="ECO:0007669"/>
    <property type="project" value="UniProtKB-SubCell"/>
</dbReference>
<dbReference type="EMBL" id="BNCQ01000042">
    <property type="protein sequence ID" value="GIM12275.1"/>
    <property type="molecule type" value="Genomic_DNA"/>
</dbReference>
<proteinExistence type="predicted"/>
<organism evidence="4 6">
    <name type="scientific">Volvox reticuliferus</name>
    <dbReference type="NCBI Taxonomy" id="1737510"/>
    <lineage>
        <taxon>Eukaryota</taxon>
        <taxon>Viridiplantae</taxon>
        <taxon>Chlorophyta</taxon>
        <taxon>core chlorophytes</taxon>
        <taxon>Chlorophyceae</taxon>
        <taxon>CS clade</taxon>
        <taxon>Chlamydomonadales</taxon>
        <taxon>Volvocaceae</taxon>
        <taxon>Volvox</taxon>
    </lineage>
</organism>
<comment type="subcellular location">
    <subcellularLocation>
        <location evidence="1">Plastid</location>
    </subcellularLocation>
</comment>
<feature type="domain" description="Plastid lipid-associated protein/fibrillin conserved" evidence="3">
    <location>
        <begin position="78"/>
        <end position="295"/>
    </location>
</feature>
<evidence type="ECO:0000313" key="6">
    <source>
        <dbReference type="Proteomes" id="UP000747110"/>
    </source>
</evidence>
<evidence type="ECO:0000259" key="3">
    <source>
        <dbReference type="Pfam" id="PF04755"/>
    </source>
</evidence>